<dbReference type="GeneID" id="92516424"/>
<comment type="caution">
    <text evidence="1">The sequence shown here is derived from an EMBL/GenBank/DDBJ whole genome shotgun (WGS) entry which is preliminary data.</text>
</comment>
<dbReference type="EMBL" id="JAFEUZ010000020">
    <property type="protein sequence ID" value="KAG5480063.1"/>
    <property type="molecule type" value="Genomic_DNA"/>
</dbReference>
<dbReference type="SMR" id="A0A836HEU0"/>
<protein>
    <submittedName>
        <fullName evidence="1">Uncharacterized protein</fullName>
    </submittedName>
</protein>
<reference evidence="2" key="2">
    <citation type="journal article" date="2021" name="Sci. Data">
        <title>Chromosome-scale genome sequencing, assembly and annotation of six genomes from subfamily Leishmaniinae.</title>
        <authorList>
            <person name="Almutairi H."/>
            <person name="Urbaniak M.D."/>
            <person name="Bates M.D."/>
            <person name="Jariyapan N."/>
            <person name="Kwakye-Nuako G."/>
            <person name="Thomaz Soccol V."/>
            <person name="Al-Salem W.S."/>
            <person name="Dillon R.J."/>
            <person name="Bates P.A."/>
            <person name="Gatherer D."/>
        </authorList>
    </citation>
    <scope>NUCLEOTIDE SEQUENCE [LARGE SCALE GENOMIC DNA]</scope>
</reference>
<organism evidence="1 2">
    <name type="scientific">Leishmania martiniquensis</name>
    <dbReference type="NCBI Taxonomy" id="1580590"/>
    <lineage>
        <taxon>Eukaryota</taxon>
        <taxon>Discoba</taxon>
        <taxon>Euglenozoa</taxon>
        <taxon>Kinetoplastea</taxon>
        <taxon>Metakinetoplastina</taxon>
        <taxon>Trypanosomatida</taxon>
        <taxon>Trypanosomatidae</taxon>
        <taxon>Leishmaniinae</taxon>
        <taxon>Leishmania</taxon>
    </lineage>
</organism>
<dbReference type="KEGG" id="lmat:92516424"/>
<name>A0A836HEU0_9TRYP</name>
<keyword evidence="2" id="KW-1185">Reference proteome</keyword>
<evidence type="ECO:0000313" key="1">
    <source>
        <dbReference type="EMBL" id="KAG5480063.1"/>
    </source>
</evidence>
<gene>
    <name evidence="1" type="ORF">LSCM1_06487</name>
</gene>
<evidence type="ECO:0000313" key="2">
    <source>
        <dbReference type="Proteomes" id="UP000673552"/>
    </source>
</evidence>
<proteinExistence type="predicted"/>
<reference evidence="2" key="1">
    <citation type="journal article" date="2021" name="Microbiol. Resour. Announc.">
        <title>LGAAP: Leishmaniinae Genome Assembly and Annotation Pipeline.</title>
        <authorList>
            <person name="Almutairi H."/>
            <person name="Urbaniak M.D."/>
            <person name="Bates M.D."/>
            <person name="Jariyapan N."/>
            <person name="Kwakye-Nuako G."/>
            <person name="Thomaz-Soccol V."/>
            <person name="Al-Salem W.S."/>
            <person name="Dillon R.J."/>
            <person name="Bates P.A."/>
            <person name="Gatherer D."/>
        </authorList>
    </citation>
    <scope>NUCLEOTIDE SEQUENCE [LARGE SCALE GENOMIC DNA]</scope>
</reference>
<dbReference type="AlphaFoldDB" id="A0A836HEU0"/>
<accession>A0A836HEU0</accession>
<dbReference type="OrthoDB" id="272021at2759"/>
<dbReference type="RefSeq" id="XP_067179226.1">
    <property type="nucleotide sequence ID" value="XM_067323912.1"/>
</dbReference>
<sequence>MAYMQLAYRSSSSELNPSERVALRAEERARLQDTKVAARALSRIQRGGFTQADVHTLLEHLFLHPSVTVPQRFMVASPSSRPTSGSRQHRRIFFALTHNRSYMRQIRHKRRASTVESHYFQVPQAPLPLSYEAQRDVDYVMGRQRQGRLQVSSSYAPLFSKMNVWTPEASTAVERDALRFLTPPERR</sequence>
<dbReference type="Proteomes" id="UP000673552">
    <property type="component" value="Unassembled WGS sequence"/>
</dbReference>